<proteinExistence type="predicted"/>
<dbReference type="GO" id="GO:0005975">
    <property type="term" value="P:carbohydrate metabolic process"/>
    <property type="evidence" value="ECO:0007669"/>
    <property type="project" value="InterPro"/>
</dbReference>
<dbReference type="CDD" id="cd03784">
    <property type="entry name" value="GT1_Gtf-like"/>
    <property type="match status" value="1"/>
</dbReference>
<reference evidence="4" key="1">
    <citation type="submission" date="2015-07" db="EMBL/GenBank/DDBJ databases">
        <authorList>
            <person name="Urmite Genomes"/>
        </authorList>
    </citation>
    <scope>NUCLEOTIDE SEQUENCE [LARGE SCALE GENOMIC DNA]</scope>
    <source>
        <strain evidence="4">type strain: ATCC 49404</strain>
    </source>
</reference>
<dbReference type="AlphaFoldDB" id="A0A0H5RQS3"/>
<organism evidence="3 4">
    <name type="scientific">Mycolicibacterium neworleansense</name>
    <dbReference type="NCBI Taxonomy" id="146018"/>
    <lineage>
        <taxon>Bacteria</taxon>
        <taxon>Bacillati</taxon>
        <taxon>Actinomycetota</taxon>
        <taxon>Actinomycetes</taxon>
        <taxon>Mycobacteriales</taxon>
        <taxon>Mycobacteriaceae</taxon>
        <taxon>Mycolicibacterium</taxon>
    </lineage>
</organism>
<evidence type="ECO:0000256" key="1">
    <source>
        <dbReference type="SAM" id="MobiDB-lite"/>
    </source>
</evidence>
<gene>
    <name evidence="3" type="ORF">BN2156_02670</name>
</gene>
<feature type="region of interest" description="Disordered" evidence="1">
    <location>
        <begin position="385"/>
        <end position="416"/>
    </location>
</feature>
<dbReference type="GO" id="GO:0008194">
    <property type="term" value="F:UDP-glycosyltransferase activity"/>
    <property type="evidence" value="ECO:0007669"/>
    <property type="project" value="InterPro"/>
</dbReference>
<dbReference type="Gene3D" id="3.40.50.2000">
    <property type="entry name" value="Glycogen Phosphorylase B"/>
    <property type="match status" value="2"/>
</dbReference>
<keyword evidence="3" id="KW-0808">Transferase</keyword>
<dbReference type="EMBL" id="CWKH01000001">
    <property type="protein sequence ID" value="CRZ15807.1"/>
    <property type="molecule type" value="Genomic_DNA"/>
</dbReference>
<dbReference type="GO" id="GO:0016758">
    <property type="term" value="F:hexosyltransferase activity"/>
    <property type="evidence" value="ECO:0007669"/>
    <property type="project" value="InterPro"/>
</dbReference>
<sequence>MATIAIIAIGSRGDVAPLTGVGVRLQQAGHRVIMVAYQAFANLVTGCGLEFRALDDGLTDASTGLSDLSARQAAKAMAAFLSPHGMRALGDQVSAVVRDEPVDALLLSPFAELAGHPLADALAVPAISVRLQPFSATSQYPPAVLGAWSAGPIGNRAAARIGVAVIDGVYGRTVNHFRAQLDLPKASARSLRRRRTEARLPILYGYSPAVLPRPSDWRAGVEVVGYWWPAQPSGWRPPAELVEFLDDGPPPVVIGFGSTVTSDAEAQRLSALVAQAVRSAGARAVVQTGWAGLDASGDDVIAVGDIPHDWLFARAADRLGQRGLCPHRRPVQGQHRHVDNVEHLGQQRQSADGRLTMTTALGPTCHHHVHARIDRATGRVNRGHLRRHGQAGVVRPAHPGPVLPETHTQQGGLGRQRDVEQIRPVLSDPVHQADSESLPLESRELGGQLLGRRRTAHADHAQSSGSRDRGSQPAACRTAHGCVDDGDIDAGGL</sequence>
<dbReference type="SUPFAM" id="SSF53756">
    <property type="entry name" value="UDP-Glycosyltransferase/glycogen phosphorylase"/>
    <property type="match status" value="1"/>
</dbReference>
<feature type="domain" description="Glycosyltransferase family 28 N-terminal" evidence="2">
    <location>
        <begin position="4"/>
        <end position="57"/>
    </location>
</feature>
<dbReference type="PANTHER" id="PTHR48050">
    <property type="entry name" value="STEROL 3-BETA-GLUCOSYLTRANSFERASE"/>
    <property type="match status" value="1"/>
</dbReference>
<dbReference type="PANTHER" id="PTHR48050:SF13">
    <property type="entry name" value="STEROL 3-BETA-GLUCOSYLTRANSFERASE UGT80A2"/>
    <property type="match status" value="1"/>
</dbReference>
<feature type="compositionally biased region" description="Basic and acidic residues" evidence="1">
    <location>
        <begin position="456"/>
        <end position="470"/>
    </location>
</feature>
<dbReference type="GO" id="GO:0033072">
    <property type="term" value="P:vancomycin biosynthetic process"/>
    <property type="evidence" value="ECO:0007669"/>
    <property type="project" value="UniProtKB-ARBA"/>
</dbReference>
<feature type="region of interest" description="Disordered" evidence="1">
    <location>
        <begin position="452"/>
        <end position="493"/>
    </location>
</feature>
<dbReference type="InterPro" id="IPR002213">
    <property type="entry name" value="UDP_glucos_trans"/>
</dbReference>
<evidence type="ECO:0000313" key="3">
    <source>
        <dbReference type="EMBL" id="CRZ15807.1"/>
    </source>
</evidence>
<dbReference type="STRING" id="146018.BN2156_02670"/>
<feature type="compositionally biased region" description="Acidic residues" evidence="1">
    <location>
        <begin position="484"/>
        <end position="493"/>
    </location>
</feature>
<evidence type="ECO:0000259" key="2">
    <source>
        <dbReference type="Pfam" id="PF03033"/>
    </source>
</evidence>
<evidence type="ECO:0000313" key="4">
    <source>
        <dbReference type="Proteomes" id="UP000199147"/>
    </source>
</evidence>
<accession>A0A0H5RQS3</accession>
<dbReference type="Proteomes" id="UP000199147">
    <property type="component" value="Unassembled WGS sequence"/>
</dbReference>
<dbReference type="InterPro" id="IPR050426">
    <property type="entry name" value="Glycosyltransferase_28"/>
</dbReference>
<dbReference type="InterPro" id="IPR004276">
    <property type="entry name" value="GlycoTrans_28_N"/>
</dbReference>
<name>A0A0H5RQS3_9MYCO</name>
<protein>
    <submittedName>
        <fullName evidence="3">Glycosyltransferase</fullName>
    </submittedName>
</protein>
<dbReference type="Pfam" id="PF03033">
    <property type="entry name" value="Glyco_transf_28"/>
    <property type="match status" value="1"/>
</dbReference>
<keyword evidence="4" id="KW-1185">Reference proteome</keyword>